<dbReference type="SUPFAM" id="SSF52777">
    <property type="entry name" value="CoA-dependent acyltransferases"/>
    <property type="match status" value="1"/>
</dbReference>
<dbReference type="Gene3D" id="3.30.559.10">
    <property type="entry name" value="Chloramphenicol acetyltransferase-like domain"/>
    <property type="match status" value="1"/>
</dbReference>
<dbReference type="Gene3D" id="3.30.559.30">
    <property type="entry name" value="Nonribosomal peptide synthetase, condensation domain"/>
    <property type="match status" value="1"/>
</dbReference>
<evidence type="ECO:0008006" key="3">
    <source>
        <dbReference type="Google" id="ProtNLM"/>
    </source>
</evidence>
<reference evidence="1 2" key="1">
    <citation type="submission" date="2024-05" db="EMBL/GenBank/DDBJ databases">
        <authorList>
            <person name="Wallberg A."/>
        </authorList>
    </citation>
    <scope>NUCLEOTIDE SEQUENCE [LARGE SCALE GENOMIC DNA]</scope>
</reference>
<dbReference type="Pfam" id="PF07247">
    <property type="entry name" value="AATase"/>
    <property type="match status" value="1"/>
</dbReference>
<dbReference type="InterPro" id="IPR023213">
    <property type="entry name" value="CAT-like_dom_sf"/>
</dbReference>
<evidence type="ECO:0000313" key="1">
    <source>
        <dbReference type="EMBL" id="CAL4122747.1"/>
    </source>
</evidence>
<dbReference type="InterPro" id="IPR052058">
    <property type="entry name" value="Alcohol_O-acetyltransferase"/>
</dbReference>
<gene>
    <name evidence="1" type="ORF">MNOR_LOCUS23469</name>
</gene>
<sequence>MAFMKTITSLPRSAAEFVPWNLSHSAARRRGNNICAALVKQYSSGELIHGSSDWRMIRPATPDEICYDTFHKHYARQAMGRFVFNSKKPFGEEEWRKALRHTTNKVEVLRLCLEEREGNLMLYEVQNHDIEFKIIENKSSLEVAEDLKNEGLDLSFWSARVIPAVPGEVYPIPDLKEEFPYQYNFILKFHHGLWDGSTYAYFFRVFSEILDDVLCGKTVNDDISFGKFQYEDPLETKIKEVKQTLEIDQLRLDEEKKQMLSLTMKPPILYSAFPVPKGVKATTHHIVRTIDNAKVNTLHKYCKSREVTVTAGFEAMFNTALIEMVTDAGVVEDGYKINIRQIIDMRRYIKVTRDFTKFPLGYFLGGMQQETFCKKSPREHFWEHAQELSRNFHSLLKNDGPIIESIVRPLVQGPLDPEMLANDPQDMSDYAFSNVLDVTRSVFYEGAQVQLTKITAYNYIDKFLHPLLFQFNTYRGIGTLSLSHDTGKVTDETANELMDRVMDVLEYVTRSE</sequence>
<dbReference type="AlphaFoldDB" id="A0AAV2RCA3"/>
<dbReference type="PANTHER" id="PTHR28037">
    <property type="entry name" value="ALCOHOL O-ACETYLTRANSFERASE 1-RELATED"/>
    <property type="match status" value="1"/>
</dbReference>
<organism evidence="1 2">
    <name type="scientific">Meganyctiphanes norvegica</name>
    <name type="common">Northern krill</name>
    <name type="synonym">Thysanopoda norvegica</name>
    <dbReference type="NCBI Taxonomy" id="48144"/>
    <lineage>
        <taxon>Eukaryota</taxon>
        <taxon>Metazoa</taxon>
        <taxon>Ecdysozoa</taxon>
        <taxon>Arthropoda</taxon>
        <taxon>Crustacea</taxon>
        <taxon>Multicrustacea</taxon>
        <taxon>Malacostraca</taxon>
        <taxon>Eumalacostraca</taxon>
        <taxon>Eucarida</taxon>
        <taxon>Euphausiacea</taxon>
        <taxon>Euphausiidae</taxon>
        <taxon>Meganyctiphanes</taxon>
    </lineage>
</organism>
<name>A0AAV2RCA3_MEGNR</name>
<dbReference type="InterPro" id="IPR010828">
    <property type="entry name" value="Atf2/Sli1-like"/>
</dbReference>
<comment type="caution">
    <text evidence="1">The sequence shown here is derived from an EMBL/GenBank/DDBJ whole genome shotgun (WGS) entry which is preliminary data.</text>
</comment>
<evidence type="ECO:0000313" key="2">
    <source>
        <dbReference type="Proteomes" id="UP001497623"/>
    </source>
</evidence>
<accession>A0AAV2RCA3</accession>
<dbReference type="PANTHER" id="PTHR28037:SF1">
    <property type="entry name" value="ALCOHOL O-ACETYLTRANSFERASE 1-RELATED"/>
    <property type="match status" value="1"/>
</dbReference>
<protein>
    <recommendedName>
        <fullName evidence="3">Condensation domain-containing protein</fullName>
    </recommendedName>
</protein>
<dbReference type="Proteomes" id="UP001497623">
    <property type="component" value="Unassembled WGS sequence"/>
</dbReference>
<proteinExistence type="predicted"/>
<dbReference type="EMBL" id="CAXKWB010020713">
    <property type="protein sequence ID" value="CAL4122747.1"/>
    <property type="molecule type" value="Genomic_DNA"/>
</dbReference>
<keyword evidence="2" id="KW-1185">Reference proteome</keyword>